<comment type="caution">
    <text evidence="2">The sequence shown here is derived from an EMBL/GenBank/DDBJ whole genome shotgun (WGS) entry which is preliminary data.</text>
</comment>
<keyword evidence="1" id="KW-0812">Transmembrane</keyword>
<evidence type="ECO:0000256" key="1">
    <source>
        <dbReference type="SAM" id="Phobius"/>
    </source>
</evidence>
<dbReference type="AlphaFoldDB" id="A0A1E2SLF1"/>
<proteinExistence type="predicted"/>
<feature type="transmembrane region" description="Helical" evidence="1">
    <location>
        <begin position="54"/>
        <end position="74"/>
    </location>
</feature>
<evidence type="ECO:0008006" key="4">
    <source>
        <dbReference type="Google" id="ProtNLM"/>
    </source>
</evidence>
<dbReference type="RefSeq" id="WP_011186777.1">
    <property type="nucleotide sequence ID" value="NZ_LNZG01000009.1"/>
</dbReference>
<keyword evidence="1" id="KW-1133">Transmembrane helix</keyword>
<evidence type="ECO:0000313" key="3">
    <source>
        <dbReference type="Proteomes" id="UP000094426"/>
    </source>
</evidence>
<dbReference type="Pfam" id="PF05656">
    <property type="entry name" value="DUF805"/>
    <property type="match status" value="1"/>
</dbReference>
<accession>A0A1E2SLF1</accession>
<dbReference type="Proteomes" id="UP000094426">
    <property type="component" value="Unassembled WGS sequence"/>
</dbReference>
<protein>
    <recommendedName>
        <fullName evidence="4">DUF805 domain-containing protein</fullName>
    </recommendedName>
</protein>
<dbReference type="OrthoDB" id="9812349at2"/>
<gene>
    <name evidence="2" type="ORF">ATY41_09410</name>
</gene>
<dbReference type="PANTHER" id="PTHR34980:SF2">
    <property type="entry name" value="INNER MEMBRANE PROTEIN YHAH-RELATED"/>
    <property type="match status" value="1"/>
</dbReference>
<dbReference type="PANTHER" id="PTHR34980">
    <property type="entry name" value="INNER MEMBRANE PROTEIN-RELATED-RELATED"/>
    <property type="match status" value="1"/>
</dbReference>
<evidence type="ECO:0000313" key="2">
    <source>
        <dbReference type="EMBL" id="ODA90633.1"/>
    </source>
</evidence>
<name>A0A1E2SLF1_LEIXY</name>
<reference evidence="2 3" key="1">
    <citation type="submission" date="2015-11" db="EMBL/GenBank/DDBJ databases">
        <authorList>
            <person name="Zhang Y."/>
            <person name="Guo Z."/>
        </authorList>
    </citation>
    <scope>NUCLEOTIDE SEQUENCE [LARGE SCALE GENOMIC DNA]</scope>
    <source>
        <strain evidence="3">gdw1</strain>
    </source>
</reference>
<feature type="transmembrane region" description="Helical" evidence="1">
    <location>
        <begin position="95"/>
        <end position="117"/>
    </location>
</feature>
<dbReference type="GO" id="GO:0005886">
    <property type="term" value="C:plasma membrane"/>
    <property type="evidence" value="ECO:0007669"/>
    <property type="project" value="TreeGrafter"/>
</dbReference>
<dbReference type="InterPro" id="IPR008523">
    <property type="entry name" value="DUF805"/>
</dbReference>
<dbReference type="EMBL" id="LNZG01000009">
    <property type="protein sequence ID" value="ODA90633.1"/>
    <property type="molecule type" value="Genomic_DNA"/>
</dbReference>
<organism evidence="2 3">
    <name type="scientific">Leifsonia xyli subsp. xyli</name>
    <dbReference type="NCBI Taxonomy" id="59736"/>
    <lineage>
        <taxon>Bacteria</taxon>
        <taxon>Bacillati</taxon>
        <taxon>Actinomycetota</taxon>
        <taxon>Actinomycetes</taxon>
        <taxon>Micrococcales</taxon>
        <taxon>Microbacteriaceae</taxon>
        <taxon>Leifsonia</taxon>
    </lineage>
</organism>
<dbReference type="OMA" id="WMFTLFN"/>
<keyword evidence="1" id="KW-0472">Membrane</keyword>
<sequence length="162" mass="17616">MTYQTPPPPAPGASLPGETVPLWAPLPGASLSGSVRRFFKKYADFTGHASRSEYWWWFLFEIIVNAVLWGLALVSGLADSVIAQNGTGIPGPGPWLVGALGFLWFVATIVPRLALIWRRLHDANLAGPWFFITFVPFGSIVLLVFALLPSAPAGARFDRPRG</sequence>
<feature type="transmembrane region" description="Helical" evidence="1">
    <location>
        <begin position="129"/>
        <end position="151"/>
    </location>
</feature>